<proteinExistence type="predicted"/>
<dbReference type="InterPro" id="IPR007815">
    <property type="entry name" value="Emycin_Estase"/>
</dbReference>
<protein>
    <submittedName>
        <fullName evidence="1">Erythromycin esterase family protein</fullName>
    </submittedName>
</protein>
<accession>A0AAJ6BEX1</accession>
<dbReference type="AlphaFoldDB" id="A0AAJ6BEX1"/>
<dbReference type="SUPFAM" id="SSF159501">
    <property type="entry name" value="EreA/ChaN-like"/>
    <property type="match status" value="1"/>
</dbReference>
<name>A0AAJ6BEX1_9BACT</name>
<dbReference type="Proteomes" id="UP001220610">
    <property type="component" value="Chromosome"/>
</dbReference>
<dbReference type="Pfam" id="PF05139">
    <property type="entry name" value="Erythro_esteras"/>
    <property type="match status" value="1"/>
</dbReference>
<dbReference type="CDD" id="cd14728">
    <property type="entry name" value="Ere-like"/>
    <property type="match status" value="1"/>
</dbReference>
<evidence type="ECO:0000313" key="2">
    <source>
        <dbReference type="Proteomes" id="UP001220610"/>
    </source>
</evidence>
<sequence>MAKYQGILKSAILQECTSDNTGILINSLRDMNNSAMTKFIKLFSLLLLLSLSMCAQVKKHILQYTTPVKSAEFSDTCWDDLKPLAESIGEKRIVMLGEQFHGDGEAMKLKSRIVRFLHQQMGFKVLLFESDYFSLNHGYDAFKNGRISFDSLLYLSVFSIWTGCQQMDELFQYIKESTTTGNELIINGMDNRGISGYGFRYLQPAIESFLRSARIPFVKASEYPYFLSVLRQSATLIFGKNKAAIDSMVQLLPIVIDQVSERPVARDHLNSSFYLNVLNGLLINYQLSLHYFYGNEYKLHRKDHPLHDYQLAENLQWLVTKKFPADKIIVWAHNEHIEKGEMRPHQSSGYNSMGYLFTRKPGMLRQSYILGATCYEGSGKMVGHPEATKTTRPSRNSIEAWLHGTGNQYAFSDLSHLNRIDSSARFIMRTYFNTESNQEWTKYYDGILYNNFAHPCIEKARNKLNGQQLSGQDPE</sequence>
<dbReference type="Gene3D" id="3.40.1660.10">
    <property type="entry name" value="EreA-like (biosynthetic domain)"/>
    <property type="match status" value="2"/>
</dbReference>
<evidence type="ECO:0000313" key="1">
    <source>
        <dbReference type="EMBL" id="WEK34518.1"/>
    </source>
</evidence>
<dbReference type="PANTHER" id="PTHR31299">
    <property type="entry name" value="ESTERASE, PUTATIVE (AFU_ORTHOLOGUE AFUA_1G05850)-RELATED"/>
    <property type="match status" value="1"/>
</dbReference>
<organism evidence="1 2">
    <name type="scientific">Candidatus Pseudobacter hemicellulosilyticus</name>
    <dbReference type="NCBI Taxonomy" id="3121375"/>
    <lineage>
        <taxon>Bacteria</taxon>
        <taxon>Pseudomonadati</taxon>
        <taxon>Bacteroidota</taxon>
        <taxon>Chitinophagia</taxon>
        <taxon>Chitinophagales</taxon>
        <taxon>Chitinophagaceae</taxon>
        <taxon>Pseudobacter</taxon>
    </lineage>
</organism>
<reference evidence="1" key="1">
    <citation type="submission" date="2023-03" db="EMBL/GenBank/DDBJ databases">
        <title>Andean soil-derived lignocellulolytic bacterial consortium as a source of novel taxa and putative plastic-active enzymes.</title>
        <authorList>
            <person name="Diaz-Garcia L."/>
            <person name="Chuvochina M."/>
            <person name="Feuerriegel G."/>
            <person name="Bunk B."/>
            <person name="Sproer C."/>
            <person name="Streit W.R."/>
            <person name="Rodriguez L.M."/>
            <person name="Overmann J."/>
            <person name="Jimenez D.J."/>
        </authorList>
    </citation>
    <scope>NUCLEOTIDE SEQUENCE</scope>
    <source>
        <strain evidence="1">MAG 7</strain>
    </source>
</reference>
<dbReference type="EMBL" id="CP119311">
    <property type="protein sequence ID" value="WEK34518.1"/>
    <property type="molecule type" value="Genomic_DNA"/>
</dbReference>
<dbReference type="PANTHER" id="PTHR31299:SF0">
    <property type="entry name" value="ESTERASE, PUTATIVE (AFU_ORTHOLOGUE AFUA_1G05850)-RELATED"/>
    <property type="match status" value="1"/>
</dbReference>
<dbReference type="GO" id="GO:0046677">
    <property type="term" value="P:response to antibiotic"/>
    <property type="evidence" value="ECO:0007669"/>
    <property type="project" value="InterPro"/>
</dbReference>
<gene>
    <name evidence="1" type="ORF">P0Y53_18680</name>
</gene>
<dbReference type="InterPro" id="IPR052036">
    <property type="entry name" value="Hydrolase/PRTase-associated"/>
</dbReference>